<feature type="domain" description="YhcG N-terminal" evidence="2">
    <location>
        <begin position="5"/>
        <end position="135"/>
    </location>
</feature>
<dbReference type="Pfam" id="PF06250">
    <property type="entry name" value="YhcG_C"/>
    <property type="match status" value="1"/>
</dbReference>
<gene>
    <name evidence="3" type="ORF">I6U48_06985</name>
</gene>
<dbReference type="InterPro" id="IPR009362">
    <property type="entry name" value="YhcG_C"/>
</dbReference>
<evidence type="ECO:0000259" key="1">
    <source>
        <dbReference type="Pfam" id="PF06250"/>
    </source>
</evidence>
<dbReference type="PANTHER" id="PTHR30547:SF5">
    <property type="entry name" value="NUCLEASE YHCG-RELATED"/>
    <property type="match status" value="1"/>
</dbReference>
<protein>
    <submittedName>
        <fullName evidence="3">DUF1016 family protein</fullName>
    </submittedName>
</protein>
<dbReference type="InterPro" id="IPR041527">
    <property type="entry name" value="YhcG_N"/>
</dbReference>
<name>A0A949TUJ8_9CLOT</name>
<evidence type="ECO:0000313" key="3">
    <source>
        <dbReference type="EMBL" id="MBV7272663.1"/>
    </source>
</evidence>
<organism evidence="3 4">
    <name type="scientific">Clostridium thailandense</name>
    <dbReference type="NCBI Taxonomy" id="2794346"/>
    <lineage>
        <taxon>Bacteria</taxon>
        <taxon>Bacillati</taxon>
        <taxon>Bacillota</taxon>
        <taxon>Clostridia</taxon>
        <taxon>Eubacteriales</taxon>
        <taxon>Clostridiaceae</taxon>
        <taxon>Clostridium</taxon>
    </lineage>
</organism>
<dbReference type="InterPro" id="IPR053148">
    <property type="entry name" value="PD-DEXK-like_domain"/>
</dbReference>
<dbReference type="Pfam" id="PF17761">
    <property type="entry name" value="DUF1016_N"/>
    <property type="match status" value="1"/>
</dbReference>
<dbReference type="AlphaFoldDB" id="A0A949TUJ8"/>
<dbReference type="EMBL" id="JAEEGC010000029">
    <property type="protein sequence ID" value="MBV7272663.1"/>
    <property type="molecule type" value="Genomic_DNA"/>
</dbReference>
<dbReference type="RefSeq" id="WP_218319699.1">
    <property type="nucleotide sequence ID" value="NZ_JAEEGC010000029.1"/>
</dbReference>
<evidence type="ECO:0000259" key="2">
    <source>
        <dbReference type="Pfam" id="PF17761"/>
    </source>
</evidence>
<sequence length="354" mass="41778">MIDKIREKVVNSQKKAIISVNRELIVLYWELGNLILKIDTDEVLDYTLEIISQDLKKNFPDIQGFYQKNLKYMCKFAEEYKDKEFIKNFASRISWSHHIILINKIEDIDIRIKYIKKIIENNWSKDRVIREIETEYGICEDVYRNDTEGNLFNKEIEDKNDYNNSKKVEEDAEITELTDEKALDNELLKDGYLFDFLNFSEEGSERDLEKQIKEKVLDFLIESDLGFAFIGDKYHIKVENEDYYIDILFYHLKLRCYVAVKLKIGEFRPEYLGALGFYLSIVDCKLKSKEDDPTIGIMLCYDNGKLIVQYAFKESLKDKEGIEYKLSEEITSQFKGSLPEVKDIGYGVKERLKG</sequence>
<accession>A0A949TUJ8</accession>
<dbReference type="Proteomes" id="UP000694308">
    <property type="component" value="Unassembled WGS sequence"/>
</dbReference>
<dbReference type="PANTHER" id="PTHR30547">
    <property type="entry name" value="UNCHARACTERIZED PROTEIN YHCG-RELATED"/>
    <property type="match status" value="1"/>
</dbReference>
<proteinExistence type="predicted"/>
<feature type="domain" description="YhcG PDDEXK nuclease" evidence="1">
    <location>
        <begin position="186"/>
        <end position="338"/>
    </location>
</feature>
<reference evidence="3" key="1">
    <citation type="submission" date="2020-12" db="EMBL/GenBank/DDBJ databases">
        <title>Clostridium thailandense sp. nov., a novel acetogenic bacterium isolated from peat land soil in Thailand.</title>
        <authorList>
            <person name="Chaikitkaew S."/>
            <person name="Birkeland N.K."/>
        </authorList>
    </citation>
    <scope>NUCLEOTIDE SEQUENCE</scope>
    <source>
        <strain evidence="3">PL3</strain>
    </source>
</reference>
<keyword evidence="4" id="KW-1185">Reference proteome</keyword>
<comment type="caution">
    <text evidence="3">The sequence shown here is derived from an EMBL/GenBank/DDBJ whole genome shotgun (WGS) entry which is preliminary data.</text>
</comment>
<evidence type="ECO:0000313" key="4">
    <source>
        <dbReference type="Proteomes" id="UP000694308"/>
    </source>
</evidence>